<dbReference type="STRING" id="1703345.A3860_01900"/>
<dbReference type="OrthoDB" id="7189263at2"/>
<protein>
    <submittedName>
        <fullName evidence="2">Stress protein</fullName>
    </submittedName>
</protein>
<reference evidence="2 3" key="1">
    <citation type="submission" date="2016-03" db="EMBL/GenBank/DDBJ databases">
        <title>Niastella vici sp. nov., isolated from farmland soil.</title>
        <authorList>
            <person name="Chen L."/>
            <person name="Wang D."/>
            <person name="Yang S."/>
            <person name="Wang G."/>
        </authorList>
    </citation>
    <scope>NUCLEOTIDE SEQUENCE [LARGE SCALE GENOMIC DNA]</scope>
    <source>
        <strain evidence="2 3">DJ57</strain>
    </source>
</reference>
<dbReference type="RefSeq" id="WP_081144832.1">
    <property type="nucleotide sequence ID" value="NZ_LVYD01000001.1"/>
</dbReference>
<gene>
    <name evidence="2" type="ORF">A3860_01900</name>
</gene>
<dbReference type="PROSITE" id="PS51502">
    <property type="entry name" value="S_R_A_B_BARREL"/>
    <property type="match status" value="1"/>
</dbReference>
<dbReference type="Pfam" id="PF07876">
    <property type="entry name" value="Dabb"/>
    <property type="match status" value="1"/>
</dbReference>
<dbReference type="SMART" id="SM00886">
    <property type="entry name" value="Dabb"/>
    <property type="match status" value="1"/>
</dbReference>
<dbReference type="Proteomes" id="UP000192796">
    <property type="component" value="Unassembled WGS sequence"/>
</dbReference>
<evidence type="ECO:0000313" key="2">
    <source>
        <dbReference type="EMBL" id="OQP67138.1"/>
    </source>
</evidence>
<evidence type="ECO:0000313" key="3">
    <source>
        <dbReference type="Proteomes" id="UP000192796"/>
    </source>
</evidence>
<keyword evidence="3" id="KW-1185">Reference proteome</keyword>
<dbReference type="InterPro" id="IPR013097">
    <property type="entry name" value="Dabb"/>
</dbReference>
<accession>A0A1V9G9K4</accession>
<dbReference type="SUPFAM" id="SSF54909">
    <property type="entry name" value="Dimeric alpha+beta barrel"/>
    <property type="match status" value="1"/>
</dbReference>
<sequence length="135" mass="15435">MSTRREFISNTGKAMVAGGLVTLTENETPHMIENKFIHHVYFWLKNTGSKEDRAKLVEGLQKLSKVTTIKTFHIGMPADTNRDVIDRSYAISWFVLFDNAADQASYQVDPIHLKFVEECSHLWSKVVVYDSVDVK</sequence>
<proteinExistence type="predicted"/>
<name>A0A1V9G9K4_9BACT</name>
<organism evidence="2 3">
    <name type="scientific">Niastella vici</name>
    <dbReference type="NCBI Taxonomy" id="1703345"/>
    <lineage>
        <taxon>Bacteria</taxon>
        <taxon>Pseudomonadati</taxon>
        <taxon>Bacteroidota</taxon>
        <taxon>Chitinophagia</taxon>
        <taxon>Chitinophagales</taxon>
        <taxon>Chitinophagaceae</taxon>
        <taxon>Niastella</taxon>
    </lineage>
</organism>
<dbReference type="InterPro" id="IPR011008">
    <property type="entry name" value="Dimeric_a/b-barrel"/>
</dbReference>
<comment type="caution">
    <text evidence="2">The sequence shown here is derived from an EMBL/GenBank/DDBJ whole genome shotgun (WGS) entry which is preliminary data.</text>
</comment>
<evidence type="ECO:0000259" key="1">
    <source>
        <dbReference type="PROSITE" id="PS51502"/>
    </source>
</evidence>
<dbReference type="AlphaFoldDB" id="A0A1V9G9K4"/>
<dbReference type="EMBL" id="LVYD01000001">
    <property type="protein sequence ID" value="OQP67138.1"/>
    <property type="molecule type" value="Genomic_DNA"/>
</dbReference>
<feature type="domain" description="Stress-response A/B barrel" evidence="1">
    <location>
        <begin position="36"/>
        <end position="131"/>
    </location>
</feature>
<dbReference type="Gene3D" id="3.30.70.100">
    <property type="match status" value="1"/>
</dbReference>